<feature type="transmembrane region" description="Helical" evidence="9">
    <location>
        <begin position="216"/>
        <end position="233"/>
    </location>
</feature>
<keyword evidence="4" id="KW-0552">Olfaction</keyword>
<evidence type="ECO:0000256" key="3">
    <source>
        <dbReference type="ARBA" id="ARBA00022692"/>
    </source>
</evidence>
<keyword evidence="6 9" id="KW-0472">Membrane</keyword>
<dbReference type="GO" id="GO:0005549">
    <property type="term" value="F:odorant binding"/>
    <property type="evidence" value="ECO:0007669"/>
    <property type="project" value="InterPro"/>
</dbReference>
<feature type="transmembrane region" description="Helical" evidence="9">
    <location>
        <begin position="92"/>
        <end position="116"/>
    </location>
</feature>
<accession>A0A6P7FI77</accession>
<dbReference type="GO" id="GO:0007165">
    <property type="term" value="P:signal transduction"/>
    <property type="evidence" value="ECO:0007669"/>
    <property type="project" value="UniProtKB-KW"/>
</dbReference>
<dbReference type="GO" id="GO:0004984">
    <property type="term" value="F:olfactory receptor activity"/>
    <property type="evidence" value="ECO:0007669"/>
    <property type="project" value="InterPro"/>
</dbReference>
<sequence>MKFILIYGTMMRNYEEMCEVFRAIKSLKIVYTRPASYDVTKKMFKISQIFGNLFWFYLTVCSSYYILGYWLLFNGKNNIASATLNHLPLNSFLKTFIFGFVQLHSICFTFGMMLILSYCMFHFVFSLENLNQVLIEFIRKKNNNKNKSEHIYCVHCEEEIFNQMVYLLNQFLGIKEALTMYNNFIKWRMLSLVVGASTITGSSLVVIMAGRTKETFLYYGLFFSTLLSCFIVAESGEQIKSQSEMIFANIQRQKWYYWSKKNKKMLMMFLLVTQKPLEMNCHGFLVESREMMLKVARIIHVFVTYYRRISASN</sequence>
<feature type="transmembrane region" description="Helical" evidence="9">
    <location>
        <begin position="189"/>
        <end position="210"/>
    </location>
</feature>
<keyword evidence="2" id="KW-0716">Sensory transduction</keyword>
<evidence type="ECO:0000256" key="1">
    <source>
        <dbReference type="ARBA" id="ARBA00004141"/>
    </source>
</evidence>
<dbReference type="InterPro" id="IPR004117">
    <property type="entry name" value="7tm6_olfct_rcpt"/>
</dbReference>
<evidence type="ECO:0000313" key="10">
    <source>
        <dbReference type="RefSeq" id="XP_028135616.1"/>
    </source>
</evidence>
<keyword evidence="8" id="KW-0807">Transducer</keyword>
<name>A0A6P7FI77_DIAVI</name>
<evidence type="ECO:0000256" key="7">
    <source>
        <dbReference type="ARBA" id="ARBA00023170"/>
    </source>
</evidence>
<evidence type="ECO:0000256" key="6">
    <source>
        <dbReference type="ARBA" id="ARBA00023136"/>
    </source>
</evidence>
<keyword evidence="7" id="KW-0675">Receptor</keyword>
<organism evidence="10">
    <name type="scientific">Diabrotica virgifera virgifera</name>
    <name type="common">western corn rootworm</name>
    <dbReference type="NCBI Taxonomy" id="50390"/>
    <lineage>
        <taxon>Eukaryota</taxon>
        <taxon>Metazoa</taxon>
        <taxon>Ecdysozoa</taxon>
        <taxon>Arthropoda</taxon>
        <taxon>Hexapoda</taxon>
        <taxon>Insecta</taxon>
        <taxon>Pterygota</taxon>
        <taxon>Neoptera</taxon>
        <taxon>Endopterygota</taxon>
        <taxon>Coleoptera</taxon>
        <taxon>Polyphaga</taxon>
        <taxon>Cucujiformia</taxon>
        <taxon>Chrysomeloidea</taxon>
        <taxon>Chrysomelidae</taxon>
        <taxon>Galerucinae</taxon>
        <taxon>Diabroticina</taxon>
        <taxon>Diabroticites</taxon>
        <taxon>Diabrotica</taxon>
    </lineage>
</organism>
<gene>
    <name evidence="10" type="primary">LOC114330471</name>
</gene>
<dbReference type="RefSeq" id="XP_028135616.1">
    <property type="nucleotide sequence ID" value="XM_028279815.1"/>
</dbReference>
<evidence type="ECO:0000256" key="4">
    <source>
        <dbReference type="ARBA" id="ARBA00022725"/>
    </source>
</evidence>
<proteinExistence type="predicted"/>
<reference evidence="10" key="1">
    <citation type="submission" date="2025-08" db="UniProtKB">
        <authorList>
            <consortium name="RefSeq"/>
        </authorList>
    </citation>
    <scope>IDENTIFICATION</scope>
    <source>
        <tissue evidence="10">Whole insect</tissue>
    </source>
</reference>
<keyword evidence="5 9" id="KW-1133">Transmembrane helix</keyword>
<evidence type="ECO:0000256" key="9">
    <source>
        <dbReference type="SAM" id="Phobius"/>
    </source>
</evidence>
<feature type="transmembrane region" description="Helical" evidence="9">
    <location>
        <begin position="49"/>
        <end position="72"/>
    </location>
</feature>
<dbReference type="Pfam" id="PF02949">
    <property type="entry name" value="7tm_6"/>
    <property type="match status" value="1"/>
</dbReference>
<dbReference type="InParanoid" id="A0A6P7FI77"/>
<evidence type="ECO:0000256" key="2">
    <source>
        <dbReference type="ARBA" id="ARBA00022606"/>
    </source>
</evidence>
<dbReference type="GO" id="GO:0016020">
    <property type="term" value="C:membrane"/>
    <property type="evidence" value="ECO:0007669"/>
    <property type="project" value="UniProtKB-SubCell"/>
</dbReference>
<comment type="subcellular location">
    <subcellularLocation>
        <location evidence="1">Membrane</location>
        <topology evidence="1">Multi-pass membrane protein</topology>
    </subcellularLocation>
</comment>
<evidence type="ECO:0000256" key="8">
    <source>
        <dbReference type="ARBA" id="ARBA00023224"/>
    </source>
</evidence>
<evidence type="ECO:0000256" key="5">
    <source>
        <dbReference type="ARBA" id="ARBA00022989"/>
    </source>
</evidence>
<dbReference type="AlphaFoldDB" id="A0A6P7FI77"/>
<keyword evidence="3 9" id="KW-0812">Transmembrane</keyword>
<protein>
    <submittedName>
        <fullName evidence="10">Uncharacterized protein LOC114330471</fullName>
    </submittedName>
</protein>